<keyword evidence="6" id="KW-1185">Reference proteome</keyword>
<dbReference type="RefSeq" id="WP_089871593.1">
    <property type="nucleotide sequence ID" value="NZ_FNBH01000001.1"/>
</dbReference>
<dbReference type="AlphaFoldDB" id="A0A1G7HLS0"/>
<dbReference type="EMBL" id="FNBH01000001">
    <property type="protein sequence ID" value="SDF01303.1"/>
    <property type="molecule type" value="Genomic_DNA"/>
</dbReference>
<dbReference type="SMART" id="SM00342">
    <property type="entry name" value="HTH_ARAC"/>
    <property type="match status" value="1"/>
</dbReference>
<evidence type="ECO:0000313" key="5">
    <source>
        <dbReference type="EMBL" id="SDF01303.1"/>
    </source>
</evidence>
<dbReference type="GO" id="GO:0003700">
    <property type="term" value="F:DNA-binding transcription factor activity"/>
    <property type="evidence" value="ECO:0007669"/>
    <property type="project" value="InterPro"/>
</dbReference>
<keyword evidence="1" id="KW-0805">Transcription regulation</keyword>
<proteinExistence type="predicted"/>
<dbReference type="OrthoDB" id="2666928at2"/>
<dbReference type="STRING" id="454006.SAMN05421825_0839"/>
<gene>
    <name evidence="5" type="ORF">SAMN05421825_0839</name>
</gene>
<name>A0A1G7HLS0_9FLAO</name>
<dbReference type="InterPro" id="IPR018060">
    <property type="entry name" value="HTH_AraC"/>
</dbReference>
<dbReference type="PANTHER" id="PTHR43280">
    <property type="entry name" value="ARAC-FAMILY TRANSCRIPTIONAL REGULATOR"/>
    <property type="match status" value="1"/>
</dbReference>
<dbReference type="GO" id="GO:0043565">
    <property type="term" value="F:sequence-specific DNA binding"/>
    <property type="evidence" value="ECO:0007669"/>
    <property type="project" value="InterPro"/>
</dbReference>
<accession>A0A1G7HLS0</accession>
<dbReference type="Pfam" id="PF12833">
    <property type="entry name" value="HTH_18"/>
    <property type="match status" value="1"/>
</dbReference>
<dbReference type="PROSITE" id="PS01124">
    <property type="entry name" value="HTH_ARAC_FAMILY_2"/>
    <property type="match status" value="1"/>
</dbReference>
<evidence type="ECO:0000313" key="6">
    <source>
        <dbReference type="Proteomes" id="UP000199203"/>
    </source>
</evidence>
<dbReference type="Proteomes" id="UP000199203">
    <property type="component" value="Unassembled WGS sequence"/>
</dbReference>
<protein>
    <submittedName>
        <fullName evidence="5">AraC-type DNA-binding protein</fullName>
    </submittedName>
</protein>
<evidence type="ECO:0000256" key="2">
    <source>
        <dbReference type="ARBA" id="ARBA00023125"/>
    </source>
</evidence>
<evidence type="ECO:0000259" key="4">
    <source>
        <dbReference type="PROSITE" id="PS01124"/>
    </source>
</evidence>
<organism evidence="5 6">
    <name type="scientific">Epilithonimonas hungarica</name>
    <dbReference type="NCBI Taxonomy" id="454006"/>
    <lineage>
        <taxon>Bacteria</taxon>
        <taxon>Pseudomonadati</taxon>
        <taxon>Bacteroidota</taxon>
        <taxon>Flavobacteriia</taxon>
        <taxon>Flavobacteriales</taxon>
        <taxon>Weeksellaceae</taxon>
        <taxon>Chryseobacterium group</taxon>
        <taxon>Epilithonimonas</taxon>
    </lineage>
</organism>
<dbReference type="PANTHER" id="PTHR43280:SF32">
    <property type="entry name" value="TRANSCRIPTIONAL REGULATORY PROTEIN"/>
    <property type="match status" value="1"/>
</dbReference>
<keyword evidence="2 5" id="KW-0238">DNA-binding</keyword>
<evidence type="ECO:0000256" key="1">
    <source>
        <dbReference type="ARBA" id="ARBA00023015"/>
    </source>
</evidence>
<reference evidence="6" key="1">
    <citation type="submission" date="2016-10" db="EMBL/GenBank/DDBJ databases">
        <authorList>
            <person name="Varghese N."/>
            <person name="Submissions S."/>
        </authorList>
    </citation>
    <scope>NUCLEOTIDE SEQUENCE [LARGE SCALE GENOMIC DNA]</scope>
    <source>
        <strain evidence="6">DSM 19684</strain>
    </source>
</reference>
<feature type="domain" description="HTH araC/xylS-type" evidence="4">
    <location>
        <begin position="177"/>
        <end position="275"/>
    </location>
</feature>
<evidence type="ECO:0000256" key="3">
    <source>
        <dbReference type="ARBA" id="ARBA00023163"/>
    </source>
</evidence>
<sequence>MLKEFSYKQFGQLRSSDDKIEESTLLSIAENIKILFLPRNTSVKVDFQTFSLEGDALLFINPKVKIQFLSSEENKEVLLHFNRDFYCIEIHDQEVACDGILYNNVFEVPFIELNDIQASGIKSIIEEIQFEMENEDTNTEEMLRILLKLIILKSTRIWKQKHQLSEEEKQTDVHFLRKFSKLVEENYKTHHTVADYAEMLFITPKSLSKKIGLLSKETPNDIIKTRIILESKRLLAHTTMSVKEIAYSLNYEDDAYFVRFFTKNAGVSPTSFRKQF</sequence>
<keyword evidence="3" id="KW-0804">Transcription</keyword>
<dbReference type="SUPFAM" id="SSF46689">
    <property type="entry name" value="Homeodomain-like"/>
    <property type="match status" value="1"/>
</dbReference>
<dbReference type="InterPro" id="IPR009057">
    <property type="entry name" value="Homeodomain-like_sf"/>
</dbReference>
<dbReference type="Gene3D" id="1.10.10.60">
    <property type="entry name" value="Homeodomain-like"/>
    <property type="match status" value="1"/>
</dbReference>